<comment type="caution">
    <text evidence="1">The sequence shown here is derived from an EMBL/GenBank/DDBJ whole genome shotgun (WGS) entry which is preliminary data.</text>
</comment>
<keyword evidence="2" id="KW-1185">Reference proteome</keyword>
<evidence type="ECO:0000313" key="1">
    <source>
        <dbReference type="EMBL" id="GER49692.1"/>
    </source>
</evidence>
<reference evidence="2" key="1">
    <citation type="journal article" date="2019" name="Curr. Biol.">
        <title>Genome Sequence of Striga asiatica Provides Insight into the Evolution of Plant Parasitism.</title>
        <authorList>
            <person name="Yoshida S."/>
            <person name="Kim S."/>
            <person name="Wafula E.K."/>
            <person name="Tanskanen J."/>
            <person name="Kim Y.M."/>
            <person name="Honaas L."/>
            <person name="Yang Z."/>
            <person name="Spallek T."/>
            <person name="Conn C.E."/>
            <person name="Ichihashi Y."/>
            <person name="Cheong K."/>
            <person name="Cui S."/>
            <person name="Der J.P."/>
            <person name="Gundlach H."/>
            <person name="Jiao Y."/>
            <person name="Hori C."/>
            <person name="Ishida J.K."/>
            <person name="Kasahara H."/>
            <person name="Kiba T."/>
            <person name="Kim M.S."/>
            <person name="Koo N."/>
            <person name="Laohavisit A."/>
            <person name="Lee Y.H."/>
            <person name="Lumba S."/>
            <person name="McCourt P."/>
            <person name="Mortimer J.C."/>
            <person name="Mutuku J.M."/>
            <person name="Nomura T."/>
            <person name="Sasaki-Sekimoto Y."/>
            <person name="Seto Y."/>
            <person name="Wang Y."/>
            <person name="Wakatake T."/>
            <person name="Sakakibara H."/>
            <person name="Demura T."/>
            <person name="Yamaguchi S."/>
            <person name="Yoneyama K."/>
            <person name="Manabe R.I."/>
            <person name="Nelson D.C."/>
            <person name="Schulman A.H."/>
            <person name="Timko M.P."/>
            <person name="dePamphilis C.W."/>
            <person name="Choi D."/>
            <person name="Shirasu K."/>
        </authorList>
    </citation>
    <scope>NUCLEOTIDE SEQUENCE [LARGE SCALE GENOMIC DNA]</scope>
    <source>
        <strain evidence="2">cv. UVA1</strain>
    </source>
</reference>
<organism evidence="1 2">
    <name type="scientific">Striga asiatica</name>
    <name type="common">Asiatic witchweed</name>
    <name type="synonym">Buchnera asiatica</name>
    <dbReference type="NCBI Taxonomy" id="4170"/>
    <lineage>
        <taxon>Eukaryota</taxon>
        <taxon>Viridiplantae</taxon>
        <taxon>Streptophyta</taxon>
        <taxon>Embryophyta</taxon>
        <taxon>Tracheophyta</taxon>
        <taxon>Spermatophyta</taxon>
        <taxon>Magnoliopsida</taxon>
        <taxon>eudicotyledons</taxon>
        <taxon>Gunneridae</taxon>
        <taxon>Pentapetalae</taxon>
        <taxon>asterids</taxon>
        <taxon>lamiids</taxon>
        <taxon>Lamiales</taxon>
        <taxon>Orobanchaceae</taxon>
        <taxon>Buchnereae</taxon>
        <taxon>Striga</taxon>
    </lineage>
</organism>
<dbReference type="Proteomes" id="UP000325081">
    <property type="component" value="Unassembled WGS sequence"/>
</dbReference>
<evidence type="ECO:0000313" key="2">
    <source>
        <dbReference type="Proteomes" id="UP000325081"/>
    </source>
</evidence>
<protein>
    <submittedName>
        <fullName evidence="1">Lipoteichoic acid synthase</fullName>
    </submittedName>
</protein>
<dbReference type="AlphaFoldDB" id="A0A5A7QXK3"/>
<gene>
    <name evidence="1" type="ORF">STAS_26946</name>
</gene>
<proteinExistence type="predicted"/>
<dbReference type="EMBL" id="BKCP01008737">
    <property type="protein sequence ID" value="GER49692.1"/>
    <property type="molecule type" value="Genomic_DNA"/>
</dbReference>
<name>A0A5A7QXK3_STRAF</name>
<sequence>MWHKNGRGRDVTFLIFKSKWFDARTVSVRWPLVVAWSAARIWYFVRCGFQEKQQKEVDDREIGAMVLGGLMKGEPLVAKLAAAAKYGVLPAAMIAALVYSPPDFVSTKKPANSGS</sequence>
<accession>A0A5A7QXK3</accession>
<dbReference type="OrthoDB" id="1612127at2759"/>